<sequence>MTLIIRVSRKQSGVLLGTIHGVPSGAVNNALNMSLTLFSYKKLR</sequence>
<comment type="caution">
    <text evidence="1">The sequence shown here is derived from an EMBL/GenBank/DDBJ whole genome shotgun (WGS) entry which is preliminary data.</text>
</comment>
<evidence type="ECO:0000313" key="2">
    <source>
        <dbReference type="Proteomes" id="UP000019197"/>
    </source>
</evidence>
<gene>
    <name evidence="1" type="ORF">XCR1_1250018</name>
</gene>
<dbReference type="EMBL" id="CBXE010000030">
    <property type="protein sequence ID" value="CDL79841.1"/>
    <property type="molecule type" value="Genomic_DNA"/>
</dbReference>
<dbReference type="AlphaFoldDB" id="W1IQC8"/>
<protein>
    <submittedName>
        <fullName evidence="1">Uncharacterized protein</fullName>
    </submittedName>
</protein>
<reference evidence="1 2" key="1">
    <citation type="submission" date="2013-11" db="EMBL/GenBank/DDBJ databases">
        <title>Draft genome sequence and annotation of the entomopathogenic bacterium, Xenorhabdus cabanillasi strain JM26.</title>
        <authorList>
            <person name="Gualtieri M."/>
            <person name="Ogier J.C."/>
            <person name="Pages S."/>
            <person name="Givaudan A."/>
            <person name="Gaudriault S."/>
        </authorList>
    </citation>
    <scope>NUCLEOTIDE SEQUENCE [LARGE SCALE GENOMIC DNA]</scope>
    <source>
        <strain evidence="1 2">JM26</strain>
    </source>
</reference>
<name>W1IQC8_9GAMM</name>
<proteinExistence type="predicted"/>
<dbReference type="Proteomes" id="UP000019197">
    <property type="component" value="Unassembled WGS sequence"/>
</dbReference>
<accession>W1IQC8</accession>
<organism evidence="1 2">
    <name type="scientific">Xenorhabdus cabanillasii JM26</name>
    <dbReference type="NCBI Taxonomy" id="1427517"/>
    <lineage>
        <taxon>Bacteria</taxon>
        <taxon>Pseudomonadati</taxon>
        <taxon>Pseudomonadota</taxon>
        <taxon>Gammaproteobacteria</taxon>
        <taxon>Enterobacterales</taxon>
        <taxon>Morganellaceae</taxon>
        <taxon>Xenorhabdus</taxon>
    </lineage>
</organism>
<evidence type="ECO:0000313" key="1">
    <source>
        <dbReference type="EMBL" id="CDL79841.1"/>
    </source>
</evidence>